<comment type="caution">
    <text evidence="4">The sequence shown here is derived from an EMBL/GenBank/DDBJ whole genome shotgun (WGS) entry which is preliminary data.</text>
</comment>
<keyword evidence="1" id="KW-0378">Hydrolase</keyword>
<gene>
    <name evidence="4" type="ORF">ACFOKA_15105</name>
</gene>
<dbReference type="RefSeq" id="WP_194214198.1">
    <property type="nucleotide sequence ID" value="NZ_CP061205.1"/>
</dbReference>
<dbReference type="EMBL" id="JBHRSL010000014">
    <property type="protein sequence ID" value="MFC3053237.1"/>
    <property type="molecule type" value="Genomic_DNA"/>
</dbReference>
<proteinExistence type="inferred from homology"/>
<evidence type="ECO:0000256" key="1">
    <source>
        <dbReference type="PIRNR" id="PIRNR012702"/>
    </source>
</evidence>
<name>A0ABV7D7S0_9PROT</name>
<accession>A0ABV7D7S0</accession>
<dbReference type="InterPro" id="IPR010799">
    <property type="entry name" value="MlrC_C"/>
</dbReference>
<feature type="domain" description="Microcystin LR degradation protein MlrC N-terminal" evidence="3">
    <location>
        <begin position="2"/>
        <end position="285"/>
    </location>
</feature>
<comment type="similarity">
    <text evidence="1">Belongs to the peptidase M81 family.</text>
</comment>
<sequence>MRVYVSGIQHETNTFLGTETLYGAFEAADAWPGLLQGTGVITGTRGINLPVAGFIAVAEAEGWDLVPGVWCSAGPSGPVAAAAYATITEEILSRLKAAGPVDAVYLDLHGAMVATGTPDADGDLLRRVRVLVGPKVLIVASLDMHANVSPQMVEATDALVVYRTYPHVDMAETGGRAGLRLKRLLLSGRQESSLKQLPFLLPMGTQSTLDSPMAEIIRQIEEIERWGGSVELATGFPLADVAECGPSIISYGPCAAASGKQLYQAMLQLEGRFREKLLTPDAAISACRQQLAANPKGPVLLIDTQDNPGCGGTGDTVGLLKALIEAAIPGTVVGVVADAQTCAQAHAAGVGSSLDVSIGAQHGFGETPLKLQATVTALGDGSFTGTGPFYLGCRFSLGPTALLTCGTVQIVLSSTRQQAADQAMFRHLGVEPADARVLALKSSVHYRADFGALASAIITVISPGANTADLTTITYKNISPNTRIAGRNKISKGAS</sequence>
<dbReference type="InterPro" id="IPR015995">
    <property type="entry name" value="MlrC_N"/>
</dbReference>
<dbReference type="Proteomes" id="UP001595444">
    <property type="component" value="Unassembled WGS sequence"/>
</dbReference>
<dbReference type="PIRSF" id="PIRSF012702">
    <property type="entry name" value="UCP012702"/>
    <property type="match status" value="1"/>
</dbReference>
<dbReference type="InterPro" id="IPR009197">
    <property type="entry name" value="MlrC"/>
</dbReference>
<evidence type="ECO:0000313" key="4">
    <source>
        <dbReference type="EMBL" id="MFC3053237.1"/>
    </source>
</evidence>
<protein>
    <recommendedName>
        <fullName evidence="1">Microcystinase C</fullName>
        <shortName evidence="1">MlrC</shortName>
    </recommendedName>
</protein>
<feature type="domain" description="Microcystin LR degradation protein MlrC C-terminal" evidence="2">
    <location>
        <begin position="301"/>
        <end position="477"/>
    </location>
</feature>
<comment type="function">
    <text evidence="1">Involved in peptidolytic degradation of cyclic heptapeptide hepatotoxin microcystin (MC).</text>
</comment>
<dbReference type="Pfam" id="PF07171">
    <property type="entry name" value="MlrC_C"/>
    <property type="match status" value="1"/>
</dbReference>
<keyword evidence="5" id="KW-1185">Reference proteome</keyword>
<keyword evidence="1" id="KW-0479">Metal-binding</keyword>
<comment type="cofactor">
    <cofactor evidence="1">
        <name>Zn(2+)</name>
        <dbReference type="ChEBI" id="CHEBI:29105"/>
    </cofactor>
    <text evidence="1">Binds 1 zinc ion per subunit.</text>
</comment>
<evidence type="ECO:0000259" key="3">
    <source>
        <dbReference type="Pfam" id="PF07364"/>
    </source>
</evidence>
<evidence type="ECO:0000259" key="2">
    <source>
        <dbReference type="Pfam" id="PF07171"/>
    </source>
</evidence>
<organism evidence="4 5">
    <name type="scientific">Kordiimonas pumila</name>
    <dbReference type="NCBI Taxonomy" id="2161677"/>
    <lineage>
        <taxon>Bacteria</taxon>
        <taxon>Pseudomonadati</taxon>
        <taxon>Pseudomonadota</taxon>
        <taxon>Alphaproteobacteria</taxon>
        <taxon>Kordiimonadales</taxon>
        <taxon>Kordiimonadaceae</taxon>
        <taxon>Kordiimonas</taxon>
    </lineage>
</organism>
<evidence type="ECO:0000313" key="5">
    <source>
        <dbReference type="Proteomes" id="UP001595444"/>
    </source>
</evidence>
<reference evidence="5" key="1">
    <citation type="journal article" date="2019" name="Int. J. Syst. Evol. Microbiol.">
        <title>The Global Catalogue of Microorganisms (GCM) 10K type strain sequencing project: providing services to taxonomists for standard genome sequencing and annotation.</title>
        <authorList>
            <consortium name="The Broad Institute Genomics Platform"/>
            <consortium name="The Broad Institute Genome Sequencing Center for Infectious Disease"/>
            <person name="Wu L."/>
            <person name="Ma J."/>
        </authorList>
    </citation>
    <scope>NUCLEOTIDE SEQUENCE [LARGE SCALE GENOMIC DNA]</scope>
    <source>
        <strain evidence="5">KCTC 62164</strain>
    </source>
</reference>
<dbReference type="Pfam" id="PF07364">
    <property type="entry name" value="DUF1485"/>
    <property type="match status" value="1"/>
</dbReference>
<keyword evidence="1" id="KW-0482">Metalloprotease</keyword>
<keyword evidence="1" id="KW-0645">Protease</keyword>